<gene>
    <name evidence="2" type="ORF">BJF96_g2739</name>
</gene>
<dbReference type="AlphaFoldDB" id="A0AA45APG9"/>
<protein>
    <submittedName>
        <fullName evidence="2">Uncharacterized protein</fullName>
    </submittedName>
</protein>
<sequence>MHLLNPLQTACGRQASRTAEILSLTPEGSNPAPTRARALPIPQLDTLIGLANRKGAQSNIPPSGANQATTCGSKIPSSLVK</sequence>
<evidence type="ECO:0000313" key="2">
    <source>
        <dbReference type="EMBL" id="PNH33786.1"/>
    </source>
</evidence>
<evidence type="ECO:0000313" key="3">
    <source>
        <dbReference type="Proteomes" id="UP000236305"/>
    </source>
</evidence>
<accession>A0AA45APG9</accession>
<feature type="compositionally biased region" description="Polar residues" evidence="1">
    <location>
        <begin position="55"/>
        <end position="81"/>
    </location>
</feature>
<evidence type="ECO:0000256" key="1">
    <source>
        <dbReference type="SAM" id="MobiDB-lite"/>
    </source>
</evidence>
<name>A0AA45APG9_VERDA</name>
<dbReference type="Proteomes" id="UP000236305">
    <property type="component" value="Unassembled WGS sequence"/>
</dbReference>
<reference evidence="2 3" key="1">
    <citation type="submission" date="2017-12" db="EMBL/GenBank/DDBJ databases">
        <title>Comparative genomics yields insights into virulence evolution of Verticillium dahliae.</title>
        <authorList>
            <person name="Fan R."/>
            <person name="Armitage A.D."/>
            <person name="Cascant-Lopez E."/>
            <person name="Sobczyk M."/>
            <person name="Cockerton H.M."/>
            <person name="Harrison R.J."/>
        </authorList>
    </citation>
    <scope>NUCLEOTIDE SEQUENCE [LARGE SCALE GENOMIC DNA]</scope>
    <source>
        <strain evidence="2 3">12008</strain>
    </source>
</reference>
<dbReference type="EMBL" id="MPSH01000007">
    <property type="protein sequence ID" value="PNH33786.1"/>
    <property type="molecule type" value="Genomic_DNA"/>
</dbReference>
<proteinExistence type="predicted"/>
<feature type="region of interest" description="Disordered" evidence="1">
    <location>
        <begin position="52"/>
        <end position="81"/>
    </location>
</feature>
<organism evidence="2 3">
    <name type="scientific">Verticillium dahliae</name>
    <name type="common">Verticillium wilt</name>
    <dbReference type="NCBI Taxonomy" id="27337"/>
    <lineage>
        <taxon>Eukaryota</taxon>
        <taxon>Fungi</taxon>
        <taxon>Dikarya</taxon>
        <taxon>Ascomycota</taxon>
        <taxon>Pezizomycotina</taxon>
        <taxon>Sordariomycetes</taxon>
        <taxon>Hypocreomycetidae</taxon>
        <taxon>Glomerellales</taxon>
        <taxon>Plectosphaerellaceae</taxon>
        <taxon>Verticillium</taxon>
    </lineage>
</organism>
<comment type="caution">
    <text evidence="2">The sequence shown here is derived from an EMBL/GenBank/DDBJ whole genome shotgun (WGS) entry which is preliminary data.</text>
</comment>